<keyword evidence="4" id="KW-1185">Reference proteome</keyword>
<comment type="caution">
    <text evidence="3">The sequence shown here is derived from an EMBL/GenBank/DDBJ whole genome shotgun (WGS) entry which is preliminary data.</text>
</comment>
<dbReference type="CDD" id="cd15482">
    <property type="entry name" value="Sialidase_non-viral"/>
    <property type="match status" value="1"/>
</dbReference>
<protein>
    <recommendedName>
        <fullName evidence="2">Sortilin N-terminal domain-containing protein</fullName>
    </recommendedName>
</protein>
<dbReference type="Proteomes" id="UP000287188">
    <property type="component" value="Unassembled WGS sequence"/>
</dbReference>
<evidence type="ECO:0000259" key="2">
    <source>
        <dbReference type="Pfam" id="PF15902"/>
    </source>
</evidence>
<keyword evidence="1" id="KW-0677">Repeat</keyword>
<dbReference type="InterPro" id="IPR031778">
    <property type="entry name" value="Sortilin_N"/>
</dbReference>
<dbReference type="PANTHER" id="PTHR47199:SF2">
    <property type="entry name" value="PHOTOSYSTEM II STABILITY_ASSEMBLY FACTOR HCF136, CHLOROPLASTIC"/>
    <property type="match status" value="1"/>
</dbReference>
<sequence length="403" mass="43319">MHTSRDRKPWRARNGRILWSRFSFGLFIICILLALAGCGSSDNGNTNNTSLVPLPTPTPGPSQAVSLQTIHMLDQKNGWAITHDGRVLHTTQGTAKWRDITPTAGAPQPTFSTATFLDAQNAWITAQVNDKVSIWRTYTGGDFWLESPLPVSGQGVVNINFIDPLNGWLLLKTASAKANNEPVAVFSTTDGGNNWYQIDNAGQSSNASLSALPANNEKTGIGFKSTTQGWVTGYAPDEKVPVFYASNDAGYTWTAQKLTLPNERPVRTFAPVFFNQNDGILPAQLVDNSQGVVIYTTHDGGKTWSGNTPDANITSTVSFTSAAQGWAIGSNVKESNIYSTNDSGKTWSRLSQLGGDVAKIEDLQFVSATNGWAIATTKADTTQLYQSTDGGKSWAVVDTSASS</sequence>
<dbReference type="OrthoDB" id="140537at2"/>
<feature type="domain" description="Sortilin N-terminal" evidence="2">
    <location>
        <begin position="294"/>
        <end position="401"/>
    </location>
</feature>
<dbReference type="Gene3D" id="2.130.10.10">
    <property type="entry name" value="YVTN repeat-like/Quinoprotein amine dehydrogenase"/>
    <property type="match status" value="2"/>
</dbReference>
<dbReference type="InterPro" id="IPR015943">
    <property type="entry name" value="WD40/YVTN_repeat-like_dom_sf"/>
</dbReference>
<accession>A0A402AJP1</accession>
<dbReference type="AlphaFoldDB" id="A0A402AJP1"/>
<dbReference type="RefSeq" id="WP_126551171.1">
    <property type="nucleotide sequence ID" value="NZ_BIFS01000001.1"/>
</dbReference>
<dbReference type="EMBL" id="BIFS01000001">
    <property type="protein sequence ID" value="GCE19289.1"/>
    <property type="molecule type" value="Genomic_DNA"/>
</dbReference>
<organism evidence="3 4">
    <name type="scientific">Dictyobacter kobayashii</name>
    <dbReference type="NCBI Taxonomy" id="2014872"/>
    <lineage>
        <taxon>Bacteria</taxon>
        <taxon>Bacillati</taxon>
        <taxon>Chloroflexota</taxon>
        <taxon>Ktedonobacteria</taxon>
        <taxon>Ktedonobacterales</taxon>
        <taxon>Dictyobacteraceae</taxon>
        <taxon>Dictyobacter</taxon>
    </lineage>
</organism>
<proteinExistence type="predicted"/>
<evidence type="ECO:0000313" key="4">
    <source>
        <dbReference type="Proteomes" id="UP000287188"/>
    </source>
</evidence>
<dbReference type="SUPFAM" id="SSF110296">
    <property type="entry name" value="Oligoxyloglucan reducing end-specific cellobiohydrolase"/>
    <property type="match status" value="2"/>
</dbReference>
<dbReference type="PANTHER" id="PTHR47199">
    <property type="entry name" value="PHOTOSYSTEM II STABILITY/ASSEMBLY FACTOR HCF136, CHLOROPLASTIC"/>
    <property type="match status" value="1"/>
</dbReference>
<reference evidence="4" key="1">
    <citation type="submission" date="2018-12" db="EMBL/GenBank/DDBJ databases">
        <title>Tengunoibacter tsumagoiensis gen. nov., sp. nov., Dictyobacter kobayashii sp. nov., D. alpinus sp. nov., and D. joshuensis sp. nov. and description of Dictyobacteraceae fam. nov. within the order Ktedonobacterales isolated from Tengu-no-mugimeshi.</title>
        <authorList>
            <person name="Wang C.M."/>
            <person name="Zheng Y."/>
            <person name="Sakai Y."/>
            <person name="Toyoda A."/>
            <person name="Minakuchi Y."/>
            <person name="Abe K."/>
            <person name="Yokota A."/>
            <person name="Yabe S."/>
        </authorList>
    </citation>
    <scope>NUCLEOTIDE SEQUENCE [LARGE SCALE GENOMIC DNA]</scope>
    <source>
        <strain evidence="4">Uno11</strain>
    </source>
</reference>
<evidence type="ECO:0000313" key="3">
    <source>
        <dbReference type="EMBL" id="GCE19289.1"/>
    </source>
</evidence>
<dbReference type="Pfam" id="PF15902">
    <property type="entry name" value="Sortilin-Vps10"/>
    <property type="match status" value="1"/>
</dbReference>
<name>A0A402AJP1_9CHLR</name>
<gene>
    <name evidence="3" type="ORF">KDK_30890</name>
</gene>
<evidence type="ECO:0000256" key="1">
    <source>
        <dbReference type="ARBA" id="ARBA00022737"/>
    </source>
</evidence>